<dbReference type="GO" id="GO:0004674">
    <property type="term" value="F:protein serine/threonine kinase activity"/>
    <property type="evidence" value="ECO:0007669"/>
    <property type="project" value="UniProtKB-EC"/>
</dbReference>
<evidence type="ECO:0000256" key="1">
    <source>
        <dbReference type="SAM" id="MobiDB-lite"/>
    </source>
</evidence>
<organism evidence="3 4">
    <name type="scientific">Rhodococcus gordoniae</name>
    <dbReference type="NCBI Taxonomy" id="223392"/>
    <lineage>
        <taxon>Bacteria</taxon>
        <taxon>Bacillati</taxon>
        <taxon>Actinomycetota</taxon>
        <taxon>Actinomycetes</taxon>
        <taxon>Mycobacteriales</taxon>
        <taxon>Nocardiaceae</taxon>
        <taxon>Rhodococcus</taxon>
    </lineage>
</organism>
<evidence type="ECO:0000313" key="3">
    <source>
        <dbReference type="EMBL" id="SUE17071.1"/>
    </source>
</evidence>
<keyword evidence="2" id="KW-0812">Transmembrane</keyword>
<feature type="region of interest" description="Disordered" evidence="1">
    <location>
        <begin position="1"/>
        <end position="28"/>
    </location>
</feature>
<protein>
    <submittedName>
        <fullName evidence="3">Protein kinase</fullName>
        <ecNumber evidence="3">2.7.11.1</ecNumber>
    </submittedName>
</protein>
<feature type="region of interest" description="Disordered" evidence="1">
    <location>
        <begin position="181"/>
        <end position="203"/>
    </location>
</feature>
<name>A0A379M432_9NOCA</name>
<feature type="compositionally biased region" description="Low complexity" evidence="1">
    <location>
        <begin position="181"/>
        <end position="191"/>
    </location>
</feature>
<evidence type="ECO:0000256" key="2">
    <source>
        <dbReference type="SAM" id="Phobius"/>
    </source>
</evidence>
<keyword evidence="3" id="KW-0808">Transferase</keyword>
<keyword evidence="3" id="KW-0418">Kinase</keyword>
<reference evidence="3 4" key="1">
    <citation type="submission" date="2018-06" db="EMBL/GenBank/DDBJ databases">
        <authorList>
            <consortium name="Pathogen Informatics"/>
            <person name="Doyle S."/>
        </authorList>
    </citation>
    <scope>NUCLEOTIDE SEQUENCE [LARGE SCALE GENOMIC DNA]</scope>
    <source>
        <strain evidence="3 4">NCTC13296</strain>
    </source>
</reference>
<sequence length="304" mass="31463">MSMQPPPDGYGYGYGAPPPPWPAPTPPRRPKWPWLVGGALLVAVVAAVAALVVTLTRSADPESESTAAARTSPSTVTVTVPPSAAPQTEADQPTPQAQTSRPATPSGFPTNGTLKVGVDITPGEYALRPTDSLGGYWERLSCLTGDFECITANSIVQGNSYVTVLPGDAALRIEDLELSATGNPAPATGPARPLPPVSASEDTDAQGFVGIPEARCNHTNPAVAIGQTAESLVVVCETGAGRYYYKGVRTNDGAAIEIDDPAPSGDGFTATNAGVQYRISSSALVISEGSTVLAEEPMLQYWSR</sequence>
<proteinExistence type="predicted"/>
<dbReference type="EMBL" id="UGVI01000001">
    <property type="protein sequence ID" value="SUE17071.1"/>
    <property type="molecule type" value="Genomic_DNA"/>
</dbReference>
<feature type="compositionally biased region" description="Polar residues" evidence="1">
    <location>
        <begin position="89"/>
        <end position="112"/>
    </location>
</feature>
<keyword evidence="4" id="KW-1185">Reference proteome</keyword>
<dbReference type="RefSeq" id="WP_147290709.1">
    <property type="nucleotide sequence ID" value="NZ_LPZN01000047.1"/>
</dbReference>
<keyword evidence="2" id="KW-0472">Membrane</keyword>
<gene>
    <name evidence="3" type="ORF">NCTC13296_03970</name>
</gene>
<evidence type="ECO:0000313" key="4">
    <source>
        <dbReference type="Proteomes" id="UP000254569"/>
    </source>
</evidence>
<accession>A0A379M432</accession>
<dbReference type="EC" id="2.7.11.1" evidence="3"/>
<feature type="compositionally biased region" description="Low complexity" evidence="1">
    <location>
        <begin position="64"/>
        <end position="86"/>
    </location>
</feature>
<feature type="region of interest" description="Disordered" evidence="1">
    <location>
        <begin position="58"/>
        <end position="112"/>
    </location>
</feature>
<keyword evidence="2" id="KW-1133">Transmembrane helix</keyword>
<dbReference type="AlphaFoldDB" id="A0A379M432"/>
<feature type="compositionally biased region" description="Pro residues" evidence="1">
    <location>
        <begin position="16"/>
        <end position="27"/>
    </location>
</feature>
<feature type="transmembrane region" description="Helical" evidence="2">
    <location>
        <begin position="32"/>
        <end position="55"/>
    </location>
</feature>
<dbReference type="Proteomes" id="UP000254569">
    <property type="component" value="Unassembled WGS sequence"/>
</dbReference>
<dbReference type="OrthoDB" id="4751509at2"/>